<reference evidence="2 3" key="1">
    <citation type="submission" date="2012-11" db="EMBL/GenBank/DDBJ databases">
        <title>Whole genome sequence of Acetobacter orientalis 21F-2.</title>
        <authorList>
            <person name="Azuma Y."/>
            <person name="Higashiura N."/>
            <person name="Hirakawa H."/>
            <person name="Matsushita K."/>
        </authorList>
    </citation>
    <scope>NUCLEOTIDE SEQUENCE [LARGE SCALE GENOMIC DNA]</scope>
    <source>
        <strain evidence="2 3">21F-2</strain>
    </source>
</reference>
<dbReference type="Proteomes" id="UP000032670">
    <property type="component" value="Unassembled WGS sequence"/>
</dbReference>
<evidence type="ECO:0000313" key="3">
    <source>
        <dbReference type="Proteomes" id="UP000032670"/>
    </source>
</evidence>
<gene>
    <name evidence="2" type="ORF">Abor_065_077</name>
</gene>
<keyword evidence="3" id="KW-1185">Reference proteome</keyword>
<feature type="region of interest" description="Disordered" evidence="1">
    <location>
        <begin position="13"/>
        <end position="49"/>
    </location>
</feature>
<proteinExistence type="predicted"/>
<dbReference type="AlphaFoldDB" id="A0A0D6NNU7"/>
<accession>A0A6N3SXK9</accession>
<sequence>MGAFIARFCAGAQPDLPRSSEGNLGKRNQDADGYQQHKGQKARKKQYQEKTLAKRKTGLFY</sequence>
<comment type="caution">
    <text evidence="2">The sequence shown here is derived from an EMBL/GenBank/DDBJ whole genome shotgun (WGS) entry which is preliminary data.</text>
</comment>
<accession>A0A0D6NNU7</accession>
<name>A0A0D6NNU7_9PROT</name>
<dbReference type="EMBL" id="BAMX01000055">
    <property type="protein sequence ID" value="GAN67260.1"/>
    <property type="molecule type" value="Genomic_DNA"/>
</dbReference>
<organism evidence="2 3">
    <name type="scientific">Acetobacter orientalis</name>
    <dbReference type="NCBI Taxonomy" id="146474"/>
    <lineage>
        <taxon>Bacteria</taxon>
        <taxon>Pseudomonadati</taxon>
        <taxon>Pseudomonadota</taxon>
        <taxon>Alphaproteobacteria</taxon>
        <taxon>Acetobacterales</taxon>
        <taxon>Acetobacteraceae</taxon>
        <taxon>Acetobacter</taxon>
    </lineage>
</organism>
<evidence type="ECO:0000256" key="1">
    <source>
        <dbReference type="SAM" id="MobiDB-lite"/>
    </source>
</evidence>
<protein>
    <submittedName>
        <fullName evidence="2">Uncharacterized protein</fullName>
    </submittedName>
</protein>
<evidence type="ECO:0000313" key="2">
    <source>
        <dbReference type="EMBL" id="GAN67260.1"/>
    </source>
</evidence>
<dbReference type="STRING" id="1231341.Abor_065_077"/>